<feature type="compositionally biased region" description="Basic and acidic residues" evidence="1">
    <location>
        <begin position="157"/>
        <end position="166"/>
    </location>
</feature>
<feature type="region of interest" description="Disordered" evidence="1">
    <location>
        <begin position="133"/>
        <end position="175"/>
    </location>
</feature>
<evidence type="ECO:0000313" key="2">
    <source>
        <dbReference type="EMBL" id="OAQ82149.1"/>
    </source>
</evidence>
<dbReference type="Proteomes" id="UP000078240">
    <property type="component" value="Unassembled WGS sequence"/>
</dbReference>
<proteinExistence type="predicted"/>
<evidence type="ECO:0000256" key="1">
    <source>
        <dbReference type="SAM" id="MobiDB-lite"/>
    </source>
</evidence>
<protein>
    <submittedName>
        <fullName evidence="2">Uncharacterized protein</fullName>
    </submittedName>
</protein>
<name>A0A179GYF0_PURLI</name>
<evidence type="ECO:0000313" key="3">
    <source>
        <dbReference type="Proteomes" id="UP000078240"/>
    </source>
</evidence>
<comment type="caution">
    <text evidence="2">The sequence shown here is derived from an EMBL/GenBank/DDBJ whole genome shotgun (WGS) entry which is preliminary data.</text>
</comment>
<dbReference type="EMBL" id="LSBH01000003">
    <property type="protein sequence ID" value="OAQ82149.1"/>
    <property type="molecule type" value="Genomic_DNA"/>
</dbReference>
<feature type="region of interest" description="Disordered" evidence="1">
    <location>
        <begin position="14"/>
        <end position="40"/>
    </location>
</feature>
<reference evidence="2 3" key="1">
    <citation type="submission" date="2016-01" db="EMBL/GenBank/DDBJ databases">
        <title>Biosynthesis of antibiotic leucinostatins and their inhibition on Phytophthora in bio-control Purpureocillium lilacinum.</title>
        <authorList>
            <person name="Wang G."/>
            <person name="Liu Z."/>
            <person name="Lin R."/>
            <person name="Li E."/>
            <person name="Mao Z."/>
            <person name="Ling J."/>
            <person name="Yin W."/>
            <person name="Xie B."/>
        </authorList>
    </citation>
    <scope>NUCLEOTIDE SEQUENCE [LARGE SCALE GENOMIC DNA]</scope>
    <source>
        <strain evidence="2">PLBJ-1</strain>
    </source>
</reference>
<accession>A0A179GYF0</accession>
<dbReference type="AlphaFoldDB" id="A0A179GYF0"/>
<sequence length="213" mass="23210">MSGSQDQAFLPAGTLRLLTGKRKEPTKRKGVMGGRDGDSSGLVPEVPECCDQKQQRYFWMAVSADTAWLRGCQLPRSSRQLTQRAQGQRASLPAWYAPTAEPIIVVSHVHQTMDRGWVPAGCHCQDGWMPKTQGIGRNQGAGSKGEKTCTRKRRRRKTEDKHHESTHGQARGGGWMRSVALSPLPVRVGVDAVGQQGTDGWAAAPLLTAGTTR</sequence>
<organism evidence="2 3">
    <name type="scientific">Purpureocillium lilacinum</name>
    <name type="common">Paecilomyces lilacinus</name>
    <dbReference type="NCBI Taxonomy" id="33203"/>
    <lineage>
        <taxon>Eukaryota</taxon>
        <taxon>Fungi</taxon>
        <taxon>Dikarya</taxon>
        <taxon>Ascomycota</taxon>
        <taxon>Pezizomycotina</taxon>
        <taxon>Sordariomycetes</taxon>
        <taxon>Hypocreomycetidae</taxon>
        <taxon>Hypocreales</taxon>
        <taxon>Ophiocordycipitaceae</taxon>
        <taxon>Purpureocillium</taxon>
    </lineage>
</organism>
<gene>
    <name evidence="2" type="ORF">VFPBJ_04733</name>
</gene>